<feature type="domain" description="RING-type" evidence="7">
    <location>
        <begin position="517"/>
        <end position="569"/>
    </location>
</feature>
<keyword evidence="2 5" id="KW-0479">Metal-binding</keyword>
<dbReference type="PANTHER" id="PTHR11224:SF10">
    <property type="entry name" value="IP09428P-RELATED"/>
    <property type="match status" value="1"/>
</dbReference>
<dbReference type="GO" id="GO:0061630">
    <property type="term" value="F:ubiquitin protein ligase activity"/>
    <property type="evidence" value="ECO:0007669"/>
    <property type="project" value="InterPro"/>
</dbReference>
<dbReference type="Pfam" id="PF00097">
    <property type="entry name" value="zf-C3HC4"/>
    <property type="match status" value="1"/>
</dbReference>
<dbReference type="Gene3D" id="3.30.40.10">
    <property type="entry name" value="Zinc/RING finger domain, C3HC4 (zinc finger)"/>
    <property type="match status" value="1"/>
</dbReference>
<keyword evidence="1" id="KW-0808">Transferase</keyword>
<dbReference type="PROSITE" id="PS00518">
    <property type="entry name" value="ZF_RING_1"/>
    <property type="match status" value="1"/>
</dbReference>
<dbReference type="SMART" id="SM00356">
    <property type="entry name" value="ZnF_C3H1"/>
    <property type="match status" value="2"/>
</dbReference>
<dbReference type="SMART" id="SM00184">
    <property type="entry name" value="RING"/>
    <property type="match status" value="1"/>
</dbReference>
<dbReference type="GO" id="GO:0008270">
    <property type="term" value="F:zinc ion binding"/>
    <property type="evidence" value="ECO:0007669"/>
    <property type="project" value="UniProtKB-KW"/>
</dbReference>
<gene>
    <name evidence="9" type="ORF">FGO68_gene13502</name>
</gene>
<dbReference type="InterPro" id="IPR036855">
    <property type="entry name" value="Znf_CCCH_sf"/>
</dbReference>
<evidence type="ECO:0000313" key="10">
    <source>
        <dbReference type="Proteomes" id="UP000785679"/>
    </source>
</evidence>
<evidence type="ECO:0000256" key="2">
    <source>
        <dbReference type="ARBA" id="ARBA00022723"/>
    </source>
</evidence>
<dbReference type="Pfam" id="PF00642">
    <property type="entry name" value="zf-CCCH"/>
    <property type="match status" value="1"/>
</dbReference>
<proteinExistence type="predicted"/>
<feature type="domain" description="C3H1-type" evidence="8">
    <location>
        <begin position="598"/>
        <end position="627"/>
    </location>
</feature>
<dbReference type="PANTHER" id="PTHR11224">
    <property type="entry name" value="MAKORIN-RELATED"/>
    <property type="match status" value="1"/>
</dbReference>
<organism evidence="9 10">
    <name type="scientific">Halteria grandinella</name>
    <dbReference type="NCBI Taxonomy" id="5974"/>
    <lineage>
        <taxon>Eukaryota</taxon>
        <taxon>Sar</taxon>
        <taxon>Alveolata</taxon>
        <taxon>Ciliophora</taxon>
        <taxon>Intramacronucleata</taxon>
        <taxon>Spirotrichea</taxon>
        <taxon>Stichotrichia</taxon>
        <taxon>Sporadotrichida</taxon>
        <taxon>Halteriidae</taxon>
        <taxon>Halteria</taxon>
    </lineage>
</organism>
<dbReference type="CDD" id="cd16521">
    <property type="entry name" value="RING-HC_MKRN"/>
    <property type="match status" value="1"/>
</dbReference>
<reference evidence="9" key="1">
    <citation type="submission" date="2019-06" db="EMBL/GenBank/DDBJ databases">
        <authorList>
            <person name="Zheng W."/>
        </authorList>
    </citation>
    <scope>NUCLEOTIDE SEQUENCE</scope>
    <source>
        <strain evidence="9">QDHG01</strain>
    </source>
</reference>
<feature type="compositionally biased region" description="Basic and acidic residues" evidence="6">
    <location>
        <begin position="75"/>
        <end position="104"/>
    </location>
</feature>
<keyword evidence="4 5" id="KW-0862">Zinc</keyword>
<name>A0A8J8P129_HALGN</name>
<dbReference type="PROSITE" id="PS50089">
    <property type="entry name" value="ZF_RING_2"/>
    <property type="match status" value="1"/>
</dbReference>
<accession>A0A8J8P129</accession>
<dbReference type="InterPro" id="IPR001841">
    <property type="entry name" value="Znf_RING"/>
</dbReference>
<evidence type="ECO:0000256" key="4">
    <source>
        <dbReference type="ARBA" id="ARBA00022833"/>
    </source>
</evidence>
<dbReference type="InterPro" id="IPR018957">
    <property type="entry name" value="Znf_C3HC4_RING-type"/>
</dbReference>
<dbReference type="InterPro" id="IPR017907">
    <property type="entry name" value="Znf_RING_CS"/>
</dbReference>
<evidence type="ECO:0000313" key="9">
    <source>
        <dbReference type="EMBL" id="TNV85328.1"/>
    </source>
</evidence>
<evidence type="ECO:0000256" key="1">
    <source>
        <dbReference type="ARBA" id="ARBA00022679"/>
    </source>
</evidence>
<protein>
    <recommendedName>
        <fullName evidence="11">RING-type E3 ubiquitin transferase</fullName>
    </recommendedName>
</protein>
<feature type="zinc finger region" description="C3H1-type" evidence="5">
    <location>
        <begin position="598"/>
        <end position="627"/>
    </location>
</feature>
<dbReference type="GO" id="GO:0000209">
    <property type="term" value="P:protein polyubiquitination"/>
    <property type="evidence" value="ECO:0007669"/>
    <property type="project" value="InterPro"/>
</dbReference>
<dbReference type="Proteomes" id="UP000785679">
    <property type="component" value="Unassembled WGS sequence"/>
</dbReference>
<keyword evidence="10" id="KW-1185">Reference proteome</keyword>
<evidence type="ECO:0000259" key="8">
    <source>
        <dbReference type="PROSITE" id="PS50103"/>
    </source>
</evidence>
<evidence type="ECO:0008006" key="11">
    <source>
        <dbReference type="Google" id="ProtNLM"/>
    </source>
</evidence>
<dbReference type="SUPFAM" id="SSF57850">
    <property type="entry name" value="RING/U-box"/>
    <property type="match status" value="1"/>
</dbReference>
<dbReference type="AlphaFoldDB" id="A0A8J8P129"/>
<dbReference type="Gene3D" id="2.30.30.1190">
    <property type="match status" value="1"/>
</dbReference>
<dbReference type="InterPro" id="IPR045072">
    <property type="entry name" value="MKRN-like"/>
</dbReference>
<feature type="region of interest" description="Disordered" evidence="6">
    <location>
        <begin position="151"/>
        <end position="188"/>
    </location>
</feature>
<dbReference type="SUPFAM" id="SSF90229">
    <property type="entry name" value="CCCH zinc finger"/>
    <property type="match status" value="1"/>
</dbReference>
<dbReference type="OrthoDB" id="250836at2759"/>
<dbReference type="InterPro" id="IPR013083">
    <property type="entry name" value="Znf_RING/FYVE/PHD"/>
</dbReference>
<evidence type="ECO:0000256" key="6">
    <source>
        <dbReference type="SAM" id="MobiDB-lite"/>
    </source>
</evidence>
<evidence type="ECO:0000259" key="7">
    <source>
        <dbReference type="PROSITE" id="PS50089"/>
    </source>
</evidence>
<feature type="zinc finger region" description="C3H1-type" evidence="5">
    <location>
        <begin position="467"/>
        <end position="494"/>
    </location>
</feature>
<dbReference type="InterPro" id="IPR000571">
    <property type="entry name" value="Znf_CCCH"/>
</dbReference>
<feature type="domain" description="C3H1-type" evidence="8">
    <location>
        <begin position="467"/>
        <end position="494"/>
    </location>
</feature>
<evidence type="ECO:0000256" key="3">
    <source>
        <dbReference type="ARBA" id="ARBA00022771"/>
    </source>
</evidence>
<feature type="compositionally biased region" description="Low complexity" evidence="6">
    <location>
        <begin position="109"/>
        <end position="130"/>
    </location>
</feature>
<dbReference type="PROSITE" id="PS50103">
    <property type="entry name" value="ZF_C3H1"/>
    <property type="match status" value="2"/>
</dbReference>
<dbReference type="EMBL" id="RRYP01001920">
    <property type="protein sequence ID" value="TNV85328.1"/>
    <property type="molecule type" value="Genomic_DNA"/>
</dbReference>
<feature type="region of interest" description="Disordered" evidence="6">
    <location>
        <begin position="72"/>
        <end position="130"/>
    </location>
</feature>
<comment type="caution">
    <text evidence="9">The sequence shown here is derived from an EMBL/GenBank/DDBJ whole genome shotgun (WGS) entry which is preliminary data.</text>
</comment>
<keyword evidence="3 5" id="KW-0863">Zinc-finger</keyword>
<sequence>MGKKGAKGKGKPIVMTQAEFFTSTQAGAASSSGGGGGWENASLFGAQPKPKIVVAEKKQPEVDLLKEALQQQEVAAEKPKEAPVKKEVVEEKKKEEDEWEEASKKKLQKPAPAKAVAQPQPQVKQAPAKPVEIPRAAPVYNPYGARPVAGSSKLMTAPPPKPMAPGSFMPFQAPPPMPQPTFTYNPNANYVHPAQRVVAPEDKKPDTYEDAMKLFAMKSEVEENKKDKKKRSQMTTAQRVALQEKHVNKHFQEEYGDEEFDPYYDEYDQEDGGEGQLFQGAEGEQLMQLLQDPSQISQMLSGMAQNPVFQAQLNPNQLSMLMDPNQVGTLSTLLQGMSNQGLPQMPAPFQVAGSGGFAPLQPMTNYSQQRMPFPMPQPAPFVPQQQQFQHRAAAAQEQDYDPEVDNIDDIIHASDPFGPEYEEDQSKFGRLAHENRHAKRIFDGITKAELQEMEDDDAIIDLFCKNPDRFTVCEYYKRGNCRYGDSCRYYHPEHLEAQTTEKEKVVPRGIYALDEECCICLEKVLASNRQFGVLDNCDHTFCLPCIRGWRSTYNARVSKHHYRTCPICRRNSFLVVPSDHVVKSGPEKDDLMAEYKEILKEIPCRHFNKGKGECPFMNSCLYAHLLPNGVAYEYPWKDIKLNQYGEWEDDRDLTLAERFGEINI</sequence>
<evidence type="ECO:0000256" key="5">
    <source>
        <dbReference type="PROSITE-ProRule" id="PRU00723"/>
    </source>
</evidence>